<protein>
    <submittedName>
        <fullName evidence="1">Uncharacterized protein</fullName>
    </submittedName>
</protein>
<dbReference type="Proteomes" id="UP000320055">
    <property type="component" value="Unassembled WGS sequence"/>
</dbReference>
<dbReference type="AlphaFoldDB" id="A0A563W031"/>
<gene>
    <name evidence="1" type="ORF">H1P_5290003</name>
</gene>
<evidence type="ECO:0000313" key="1">
    <source>
        <dbReference type="EMBL" id="VEP17020.1"/>
    </source>
</evidence>
<evidence type="ECO:0000313" key="2">
    <source>
        <dbReference type="Proteomes" id="UP000320055"/>
    </source>
</evidence>
<proteinExistence type="predicted"/>
<name>A0A563W031_9CYAN</name>
<dbReference type="EMBL" id="CAACVJ010000478">
    <property type="protein sequence ID" value="VEP17020.1"/>
    <property type="molecule type" value="Genomic_DNA"/>
</dbReference>
<reference evidence="1 2" key="1">
    <citation type="submission" date="2019-01" db="EMBL/GenBank/DDBJ databases">
        <authorList>
            <person name="Brito A."/>
        </authorList>
    </citation>
    <scope>NUCLEOTIDE SEQUENCE [LARGE SCALE GENOMIC DNA]</scope>
    <source>
        <strain evidence="1">1</strain>
    </source>
</reference>
<sequence>MRDDGYRYDPLATDAAWREIIEFFGQIFD</sequence>
<keyword evidence="2" id="KW-1185">Reference proteome</keyword>
<organism evidence="1 2">
    <name type="scientific">Hyella patelloides LEGE 07179</name>
    <dbReference type="NCBI Taxonomy" id="945734"/>
    <lineage>
        <taxon>Bacteria</taxon>
        <taxon>Bacillati</taxon>
        <taxon>Cyanobacteriota</taxon>
        <taxon>Cyanophyceae</taxon>
        <taxon>Pleurocapsales</taxon>
        <taxon>Hyellaceae</taxon>
        <taxon>Hyella</taxon>
    </lineage>
</organism>
<accession>A0A563W031</accession>